<evidence type="ECO:0000259" key="7">
    <source>
        <dbReference type="PROSITE" id="PS51352"/>
    </source>
</evidence>
<dbReference type="PANTHER" id="PTHR12151">
    <property type="entry name" value="ELECTRON TRANSPORT PROTIN SCO1/SENC FAMILY MEMBER"/>
    <property type="match status" value="1"/>
</dbReference>
<evidence type="ECO:0000259" key="6">
    <source>
        <dbReference type="PROSITE" id="PS50011"/>
    </source>
</evidence>
<dbReference type="SMART" id="SM00219">
    <property type="entry name" value="TyrKc"/>
    <property type="match status" value="1"/>
</dbReference>
<dbReference type="FunFam" id="3.40.30.10:FF:000013">
    <property type="entry name" value="Blast:Protein SCO1 homolog, mitochondrial"/>
    <property type="match status" value="1"/>
</dbReference>
<dbReference type="Proteomes" id="UP000243217">
    <property type="component" value="Unassembled WGS sequence"/>
</dbReference>
<dbReference type="PROSITE" id="PS50011">
    <property type="entry name" value="PROTEIN_KINASE_DOM"/>
    <property type="match status" value="1"/>
</dbReference>
<dbReference type="GO" id="GO:0005524">
    <property type="term" value="F:ATP binding"/>
    <property type="evidence" value="ECO:0007669"/>
    <property type="project" value="InterPro"/>
</dbReference>
<dbReference type="AlphaFoldDB" id="A0A1W0A940"/>
<dbReference type="Gene3D" id="3.40.30.10">
    <property type="entry name" value="Glutaredoxin"/>
    <property type="match status" value="1"/>
</dbReference>
<keyword evidence="5" id="KW-0472">Membrane</keyword>
<dbReference type="PANTHER" id="PTHR12151:SF5">
    <property type="entry name" value="AT19154P"/>
    <property type="match status" value="1"/>
</dbReference>
<reference evidence="8 9" key="1">
    <citation type="journal article" date="2014" name="Genome Biol. Evol.">
        <title>The secreted proteins of Achlya hypogyna and Thraustotheca clavata identify the ancestral oomycete secretome and reveal gene acquisitions by horizontal gene transfer.</title>
        <authorList>
            <person name="Misner I."/>
            <person name="Blouin N."/>
            <person name="Leonard G."/>
            <person name="Richards T.A."/>
            <person name="Lane C.E."/>
        </authorList>
    </citation>
    <scope>NUCLEOTIDE SEQUENCE [LARGE SCALE GENOMIC DNA]</scope>
    <source>
        <strain evidence="8 9">ATCC 34112</strain>
    </source>
</reference>
<keyword evidence="4" id="KW-1015">Disulfide bond</keyword>
<feature type="domain" description="Thioredoxin" evidence="7">
    <location>
        <begin position="702"/>
        <end position="887"/>
    </location>
</feature>
<accession>A0A1W0A940</accession>
<feature type="transmembrane region" description="Helical" evidence="5">
    <location>
        <begin position="159"/>
        <end position="180"/>
    </location>
</feature>
<keyword evidence="5" id="KW-1133">Transmembrane helix</keyword>
<feature type="transmembrane region" description="Helical" evidence="5">
    <location>
        <begin position="217"/>
        <end position="240"/>
    </location>
</feature>
<dbReference type="Pfam" id="PF02630">
    <property type="entry name" value="SCO1-SenC"/>
    <property type="match status" value="1"/>
</dbReference>
<dbReference type="InterPro" id="IPR013766">
    <property type="entry name" value="Thioredoxin_domain"/>
</dbReference>
<dbReference type="OrthoDB" id="270009at2759"/>
<feature type="binding site" evidence="3">
    <location>
        <position position="852"/>
    </location>
    <ligand>
        <name>Cu cation</name>
        <dbReference type="ChEBI" id="CHEBI:23378"/>
    </ligand>
</feature>
<feature type="disulfide bond" description="Redox-active" evidence="4">
    <location>
        <begin position="758"/>
        <end position="762"/>
    </location>
</feature>
<feature type="transmembrane region" description="Helical" evidence="5">
    <location>
        <begin position="74"/>
        <end position="97"/>
    </location>
</feature>
<dbReference type="GO" id="GO:0005739">
    <property type="term" value="C:mitochondrion"/>
    <property type="evidence" value="ECO:0007669"/>
    <property type="project" value="GOC"/>
</dbReference>
<evidence type="ECO:0000256" key="5">
    <source>
        <dbReference type="SAM" id="Phobius"/>
    </source>
</evidence>
<feature type="transmembrane region" description="Helical" evidence="5">
    <location>
        <begin position="192"/>
        <end position="211"/>
    </location>
</feature>
<dbReference type="EMBL" id="JNBS01000309">
    <property type="protein sequence ID" value="OQS06745.1"/>
    <property type="molecule type" value="Genomic_DNA"/>
</dbReference>
<feature type="binding site" evidence="3">
    <location>
        <position position="762"/>
    </location>
    <ligand>
        <name>Cu cation</name>
        <dbReference type="ChEBI" id="CHEBI:23378"/>
    </ligand>
</feature>
<dbReference type="GO" id="GO:0046872">
    <property type="term" value="F:metal ion binding"/>
    <property type="evidence" value="ECO:0007669"/>
    <property type="project" value="UniProtKB-KW"/>
</dbReference>
<dbReference type="CDD" id="cd02968">
    <property type="entry name" value="SCO"/>
    <property type="match status" value="1"/>
</dbReference>
<evidence type="ECO:0000256" key="2">
    <source>
        <dbReference type="ARBA" id="ARBA00023008"/>
    </source>
</evidence>
<feature type="binding site" evidence="3">
    <location>
        <position position="758"/>
    </location>
    <ligand>
        <name>Cu cation</name>
        <dbReference type="ChEBI" id="CHEBI:23378"/>
    </ligand>
</feature>
<dbReference type="InterPro" id="IPR020635">
    <property type="entry name" value="Tyr_kinase_cat_dom"/>
</dbReference>
<dbReference type="PROSITE" id="PS51352">
    <property type="entry name" value="THIOREDOXIN_2"/>
    <property type="match status" value="1"/>
</dbReference>
<comment type="similarity">
    <text evidence="1">Belongs to the SCO1/2 family.</text>
</comment>
<evidence type="ECO:0000256" key="3">
    <source>
        <dbReference type="PIRSR" id="PIRSR603782-1"/>
    </source>
</evidence>
<evidence type="ECO:0000256" key="1">
    <source>
        <dbReference type="ARBA" id="ARBA00010996"/>
    </source>
</evidence>
<evidence type="ECO:0000313" key="8">
    <source>
        <dbReference type="EMBL" id="OQS06745.1"/>
    </source>
</evidence>
<feature type="transmembrane region" description="Helical" evidence="5">
    <location>
        <begin position="133"/>
        <end position="153"/>
    </location>
</feature>
<keyword evidence="9" id="KW-1185">Reference proteome</keyword>
<dbReference type="InterPro" id="IPR003782">
    <property type="entry name" value="SCO1/SenC"/>
</dbReference>
<keyword evidence="5" id="KW-0812">Transmembrane</keyword>
<feature type="domain" description="Protein kinase" evidence="6">
    <location>
        <begin position="304"/>
        <end position="605"/>
    </location>
</feature>
<dbReference type="Gene3D" id="1.10.510.10">
    <property type="entry name" value="Transferase(Phosphotransferase) domain 1"/>
    <property type="match status" value="1"/>
</dbReference>
<keyword evidence="2 3" id="KW-0186">Copper</keyword>
<dbReference type="Pfam" id="PF07714">
    <property type="entry name" value="PK_Tyr_Ser-Thr"/>
    <property type="match status" value="1"/>
</dbReference>
<evidence type="ECO:0000256" key="4">
    <source>
        <dbReference type="PIRSR" id="PIRSR603782-2"/>
    </source>
</evidence>
<proteinExistence type="inferred from homology"/>
<name>A0A1W0A940_9STRA</name>
<gene>
    <name evidence="8" type="ORF">THRCLA_01230</name>
</gene>
<keyword evidence="3" id="KW-0479">Metal-binding</keyword>
<dbReference type="GO" id="GO:0004713">
    <property type="term" value="F:protein tyrosine kinase activity"/>
    <property type="evidence" value="ECO:0007669"/>
    <property type="project" value="InterPro"/>
</dbReference>
<dbReference type="SUPFAM" id="SSF52833">
    <property type="entry name" value="Thioredoxin-like"/>
    <property type="match status" value="1"/>
</dbReference>
<organism evidence="8 9">
    <name type="scientific">Thraustotheca clavata</name>
    <dbReference type="NCBI Taxonomy" id="74557"/>
    <lineage>
        <taxon>Eukaryota</taxon>
        <taxon>Sar</taxon>
        <taxon>Stramenopiles</taxon>
        <taxon>Oomycota</taxon>
        <taxon>Saprolegniomycetes</taxon>
        <taxon>Saprolegniales</taxon>
        <taxon>Achlyaceae</taxon>
        <taxon>Thraustotheca</taxon>
    </lineage>
</organism>
<comment type="caution">
    <text evidence="8">The sequence shown here is derived from an EMBL/GenBank/DDBJ whole genome shotgun (WGS) entry which is preliminary data.</text>
</comment>
<dbReference type="GO" id="GO:0033617">
    <property type="term" value="P:mitochondrial respiratory chain complex IV assembly"/>
    <property type="evidence" value="ECO:0007669"/>
    <property type="project" value="TreeGrafter"/>
</dbReference>
<feature type="transmembrane region" description="Helical" evidence="5">
    <location>
        <begin position="27"/>
        <end position="47"/>
    </location>
</feature>
<dbReference type="InterPro" id="IPR001245">
    <property type="entry name" value="Ser-Thr/Tyr_kinase_cat_dom"/>
</dbReference>
<dbReference type="SUPFAM" id="SSF56112">
    <property type="entry name" value="Protein kinase-like (PK-like)"/>
    <property type="match status" value="1"/>
</dbReference>
<dbReference type="InterPro" id="IPR011009">
    <property type="entry name" value="Kinase-like_dom_sf"/>
</dbReference>
<dbReference type="STRING" id="74557.A0A1W0A940"/>
<evidence type="ECO:0000313" key="9">
    <source>
        <dbReference type="Proteomes" id="UP000243217"/>
    </source>
</evidence>
<dbReference type="InterPro" id="IPR036249">
    <property type="entry name" value="Thioredoxin-like_sf"/>
</dbReference>
<dbReference type="InterPro" id="IPR000719">
    <property type="entry name" value="Prot_kinase_dom"/>
</dbReference>
<sequence length="889" mass="102090">MNQPEQYSLDEMVLLQPGLVLSIKMLLSSYLANFTMAFGVFCHMLWFERKTRVCKVSYEIERARRYTIIRHHRSLVIIVMITSVIPAVLIVLFPAPVTLTDGELVYCARTFTVNLILWIMQYRASTPITMIRAVCWSLLMSLGHIPIMYAIELHYPRTIVLYFAFVARTITLVHYVYNLVSPPTSRNCMSSIRQYCFIGVLYTLLVLGYYVCFQLHYFTAGFNCVYAATGFSVLVPYFFYRIMREDSNYWRGNYEMPEFEQFSSSLYRLIALYNFEVIQLEDKLLAYIMGCSNLIDFAYIKVLCEPILVKGIGFLSYTLSGAWKKDRHTTMPVALKFFLPYELLVSEVDKFVNEFDAQIAMNDEHVVKCYGITIQLPFFCLVNELCDGNLLSHLRLYGPAIPLRTRIEYMLQCARGLAHVHSRNRLHRDVRTDNFLVQAKYDTLDLQIKMSDFGLASQELPDIHSKDLKPALGTQSYAAPEIMRGMCDLFPDACDMAYYNASADIFSLTMAFWDILHPSKIDKKFGFKIADARPRRYYECLDQMLPHEVDRKRAALMILDGYRPPLDYEILGVPGLDALLYLGWHEDVSRRPTAPEMVEYLVEILRFWNGKYNNGVSEFILESIHTPIASPKSDESESDYYEHTEIMWRRALRPANLARRAFSSESTRPPSITTKLQNVGPISWASMALAGAIGGGVLYYYQNEKERLQTQTAGKVTTVGKALLGGPWTLVDCGSGTCVTNATFHGKYTILYFGFTHCPDICPNELVRLGEVLDKVPDLEIEPLFITVDPARDTVAQMEVYKQDFHPKLRMLCGTPDQIKDVTKAYRVYFTKADEIEVDDDDEEDEEYLVDHSIVMYLIGPDGEFLDFFTQSARVDDIVKKIRTLVKKA</sequence>
<protein>
    <submittedName>
        <fullName evidence="8">SCO1 family protein</fullName>
    </submittedName>
</protein>